<reference evidence="1" key="1">
    <citation type="journal article" date="2021" name="Proc. Natl. Acad. Sci. U.S.A.">
        <title>A Catalog of Tens of Thousands of Viruses from Human Metagenomes Reveals Hidden Associations with Chronic Diseases.</title>
        <authorList>
            <person name="Tisza M.J."/>
            <person name="Buck C.B."/>
        </authorList>
    </citation>
    <scope>NUCLEOTIDE SEQUENCE</scope>
    <source>
        <strain evidence="1">CtwwN25</strain>
    </source>
</reference>
<organism evidence="1">
    <name type="scientific">Myoviridae sp. ctwwN25</name>
    <dbReference type="NCBI Taxonomy" id="2825209"/>
    <lineage>
        <taxon>Viruses</taxon>
        <taxon>Duplodnaviria</taxon>
        <taxon>Heunggongvirae</taxon>
        <taxon>Uroviricota</taxon>
        <taxon>Caudoviricetes</taxon>
    </lineage>
</organism>
<evidence type="ECO:0000313" key="1">
    <source>
        <dbReference type="EMBL" id="DAE08633.1"/>
    </source>
</evidence>
<name>A0A8S5PQB7_9CAUD</name>
<protein>
    <submittedName>
        <fullName evidence="1">Uncharacterized protein</fullName>
    </submittedName>
</protein>
<dbReference type="EMBL" id="BK015472">
    <property type="protein sequence ID" value="DAE08633.1"/>
    <property type="molecule type" value="Genomic_DNA"/>
</dbReference>
<proteinExistence type="predicted"/>
<sequence>MPYRFSDNYETEEDIKREYRDPYRHPRFSPVDVGEERRLHAARMRRKELEEMELRDQMQARVINLNVDLRNKYQIKQAINILTTALEAAENEVYKIPTATYDEGRIKD</sequence>
<accession>A0A8S5PQB7</accession>